<sequence>MREPRNPFRLRAAEAIENDVTFLKLFGPGMLDLLGDDPHLWDKPQLIRSAPGAGKTTLLRLFTPAALVNLHAFKANEDLKELYQRMATLGVINESGPQLLGVFLSCARNYRILDDLDFEPARKQRLLFGLLNARIVLATLRASLQLRSLRYPEDLSRIKVSADGPTEIRAGEPGATSGVELHHWATALEENVCDAIDSFDGGDLASLPGSDTLHSIGLMRPGVLTVDGRPVASHRLLLLDDVHHLTHGQRSLLLKTVADMRTGVGIWLAERFEALSTDEMLETGVTEGRDYDGEILIERFWRESGNKFINLLNSVADRRASAALTVEVTSLDSCLQASLDGTEWQGKYEATIPVVRDRVTKLSRQSTLFHDWIEAQERQPGGTRDRAIGWRVLEILIYREMRSQQASFDFPLSPADLKEKTDSSIRAAAELFLAQEFRLPYYFGPKKLANLASWNIEQFMRLAGDEFEEVVASSLISKTPTLNAGRQDALLREASESFWTEIPRRARYGERVHQLLSSIGRFCRQRTYEENAPYDPGVTGIAISMKEREQLQSKEFLKKNPEYGLLADVLAAAIANNLLEAQLDRRVKGNTWMVLNLNRLLCVSYDLPLQYGGFKERPLRDLYVWMTAGYEPKKSLL</sequence>
<dbReference type="RefSeq" id="WP_117300687.1">
    <property type="nucleotide sequence ID" value="NZ_QVQT02000004.1"/>
</dbReference>
<comment type="caution">
    <text evidence="1">The sequence shown here is derived from an EMBL/GenBank/DDBJ whole genome shotgun (WGS) entry which is preliminary data.</text>
</comment>
<reference evidence="1 2" key="1">
    <citation type="submission" date="2018-08" db="EMBL/GenBank/DDBJ databases">
        <title>Acidipila sp. 4G-K13, an acidobacterium isolated from forest soil.</title>
        <authorList>
            <person name="Gao Z.-H."/>
            <person name="Qiu L.-H."/>
        </authorList>
    </citation>
    <scope>NUCLEOTIDE SEQUENCE [LARGE SCALE GENOMIC DNA]</scope>
    <source>
        <strain evidence="1 2">4G-K13</strain>
    </source>
</reference>
<dbReference type="EMBL" id="QVQT01000004">
    <property type="protein sequence ID" value="RFU16382.1"/>
    <property type="molecule type" value="Genomic_DNA"/>
</dbReference>
<gene>
    <name evidence="1" type="ORF">D0Y96_13420</name>
</gene>
<keyword evidence="2" id="KW-1185">Reference proteome</keyword>
<protein>
    <submittedName>
        <fullName evidence="1">Uncharacterized protein</fullName>
    </submittedName>
</protein>
<organism evidence="1 2">
    <name type="scientific">Paracidobacterium acidisoli</name>
    <dbReference type="NCBI Taxonomy" id="2303751"/>
    <lineage>
        <taxon>Bacteria</taxon>
        <taxon>Pseudomonadati</taxon>
        <taxon>Acidobacteriota</taxon>
        <taxon>Terriglobia</taxon>
        <taxon>Terriglobales</taxon>
        <taxon>Acidobacteriaceae</taxon>
        <taxon>Paracidobacterium</taxon>
    </lineage>
</organism>
<dbReference type="Proteomes" id="UP000264702">
    <property type="component" value="Unassembled WGS sequence"/>
</dbReference>
<dbReference type="Pfam" id="PF24389">
    <property type="entry name" value="ORC-CDC6-like"/>
    <property type="match status" value="1"/>
</dbReference>
<dbReference type="InterPro" id="IPR056955">
    <property type="entry name" value="ORC-CDC6-like"/>
</dbReference>
<proteinExistence type="predicted"/>
<accession>A0A372IN46</accession>
<evidence type="ECO:0000313" key="2">
    <source>
        <dbReference type="Proteomes" id="UP000264702"/>
    </source>
</evidence>
<dbReference type="OrthoDB" id="1489695at2"/>
<dbReference type="AlphaFoldDB" id="A0A372IN46"/>
<name>A0A372IN46_9BACT</name>
<evidence type="ECO:0000313" key="1">
    <source>
        <dbReference type="EMBL" id="RFU16382.1"/>
    </source>
</evidence>